<feature type="DNA-binding region" description="H-T-H motif" evidence="4">
    <location>
        <begin position="26"/>
        <end position="45"/>
    </location>
</feature>
<dbReference type="InterPro" id="IPR036271">
    <property type="entry name" value="Tet_transcr_reg_TetR-rel_C_sf"/>
</dbReference>
<protein>
    <submittedName>
        <fullName evidence="6">DNA-binding transcriptional regulator, AcrR family</fullName>
    </submittedName>
</protein>
<accession>A0A285HX39</accession>
<dbReference type="EMBL" id="OBDY01000006">
    <property type="protein sequence ID" value="SNY40298.1"/>
    <property type="molecule type" value="Genomic_DNA"/>
</dbReference>
<evidence type="ECO:0000256" key="4">
    <source>
        <dbReference type="PROSITE-ProRule" id="PRU00335"/>
    </source>
</evidence>
<gene>
    <name evidence="6" type="ORF">SAMN05421748_10618</name>
</gene>
<keyword evidence="3" id="KW-0804">Transcription</keyword>
<dbReference type="SUPFAM" id="SSF48498">
    <property type="entry name" value="Tetracyclin repressor-like, C-terminal domain"/>
    <property type="match status" value="1"/>
</dbReference>
<dbReference type="InterPro" id="IPR009057">
    <property type="entry name" value="Homeodomain-like_sf"/>
</dbReference>
<sequence length="219" mass="23557">MSDHTRAQLVDVAAKLLADGGPGAVTTRSVAQAAGVQVPTIYRLFGDKMGLLDAVVTQGFTSYVAQKHMDPTSDPAEALREGFHLHISFGLDNPQLYRLMYATLLTAPVVADGARILQERIHRVAAAGRLRVSERRACDLIRATATGVVFTMIDTPDPDDTLPAAAWSSLSATILEEHPEPSATPTTAAVALRAALPELPHFSPAESHMLDEWLARLTR</sequence>
<dbReference type="PROSITE" id="PS50977">
    <property type="entry name" value="HTH_TETR_2"/>
    <property type="match status" value="1"/>
</dbReference>
<dbReference type="InterPro" id="IPR001647">
    <property type="entry name" value="HTH_TetR"/>
</dbReference>
<dbReference type="Gene3D" id="1.10.357.10">
    <property type="entry name" value="Tetracycline Repressor, domain 2"/>
    <property type="match status" value="1"/>
</dbReference>
<dbReference type="PANTHER" id="PTHR30055">
    <property type="entry name" value="HTH-TYPE TRANSCRIPTIONAL REGULATOR RUTR"/>
    <property type="match status" value="1"/>
</dbReference>
<dbReference type="GO" id="GO:0003700">
    <property type="term" value="F:DNA-binding transcription factor activity"/>
    <property type="evidence" value="ECO:0007669"/>
    <property type="project" value="TreeGrafter"/>
</dbReference>
<dbReference type="Pfam" id="PF00440">
    <property type="entry name" value="TetR_N"/>
    <property type="match status" value="1"/>
</dbReference>
<feature type="domain" description="HTH tetR-type" evidence="5">
    <location>
        <begin position="3"/>
        <end position="63"/>
    </location>
</feature>
<dbReference type="PANTHER" id="PTHR30055:SF234">
    <property type="entry name" value="HTH-TYPE TRANSCRIPTIONAL REGULATOR BETI"/>
    <property type="match status" value="1"/>
</dbReference>
<dbReference type="AlphaFoldDB" id="A0A285HX39"/>
<dbReference type="GO" id="GO:0000976">
    <property type="term" value="F:transcription cis-regulatory region binding"/>
    <property type="evidence" value="ECO:0007669"/>
    <property type="project" value="TreeGrafter"/>
</dbReference>
<organism evidence="6 7">
    <name type="scientific">Paractinoplanes atraurantiacus</name>
    <dbReference type="NCBI Taxonomy" id="1036182"/>
    <lineage>
        <taxon>Bacteria</taxon>
        <taxon>Bacillati</taxon>
        <taxon>Actinomycetota</taxon>
        <taxon>Actinomycetes</taxon>
        <taxon>Micromonosporales</taxon>
        <taxon>Micromonosporaceae</taxon>
        <taxon>Paractinoplanes</taxon>
    </lineage>
</organism>
<evidence type="ECO:0000256" key="1">
    <source>
        <dbReference type="ARBA" id="ARBA00023015"/>
    </source>
</evidence>
<name>A0A285HX39_9ACTN</name>
<dbReference type="RefSeq" id="WP_218854544.1">
    <property type="nucleotide sequence ID" value="NZ_OBDY01000006.1"/>
</dbReference>
<reference evidence="6 7" key="1">
    <citation type="submission" date="2017-09" db="EMBL/GenBank/DDBJ databases">
        <authorList>
            <person name="Ehlers B."/>
            <person name="Leendertz F.H."/>
        </authorList>
    </citation>
    <scope>NUCLEOTIDE SEQUENCE [LARGE SCALE GENOMIC DNA]</scope>
    <source>
        <strain evidence="6 7">CGMCC 4.6857</strain>
    </source>
</reference>
<dbReference type="PRINTS" id="PR00455">
    <property type="entry name" value="HTHTETR"/>
</dbReference>
<proteinExistence type="predicted"/>
<dbReference type="SUPFAM" id="SSF46689">
    <property type="entry name" value="Homeodomain-like"/>
    <property type="match status" value="1"/>
</dbReference>
<keyword evidence="2 4" id="KW-0238">DNA-binding</keyword>
<evidence type="ECO:0000313" key="6">
    <source>
        <dbReference type="EMBL" id="SNY40298.1"/>
    </source>
</evidence>
<evidence type="ECO:0000313" key="7">
    <source>
        <dbReference type="Proteomes" id="UP000219612"/>
    </source>
</evidence>
<evidence type="ECO:0000259" key="5">
    <source>
        <dbReference type="PROSITE" id="PS50977"/>
    </source>
</evidence>
<evidence type="ECO:0000256" key="2">
    <source>
        <dbReference type="ARBA" id="ARBA00023125"/>
    </source>
</evidence>
<keyword evidence="1" id="KW-0805">Transcription regulation</keyword>
<keyword evidence="7" id="KW-1185">Reference proteome</keyword>
<dbReference type="InterPro" id="IPR050109">
    <property type="entry name" value="HTH-type_TetR-like_transc_reg"/>
</dbReference>
<dbReference type="Proteomes" id="UP000219612">
    <property type="component" value="Unassembled WGS sequence"/>
</dbReference>
<evidence type="ECO:0000256" key="3">
    <source>
        <dbReference type="ARBA" id="ARBA00023163"/>
    </source>
</evidence>